<keyword evidence="5" id="KW-0547">Nucleotide-binding</keyword>
<protein>
    <recommendedName>
        <fullName evidence="2">histidine kinase</fullName>
        <ecNumber evidence="2">2.7.13.3</ecNumber>
    </recommendedName>
</protein>
<comment type="caution">
    <text evidence="12">The sequence shown here is derived from an EMBL/GenBank/DDBJ whole genome shotgun (WGS) entry which is preliminary data.</text>
</comment>
<evidence type="ECO:0000256" key="10">
    <source>
        <dbReference type="SAM" id="Phobius"/>
    </source>
</evidence>
<evidence type="ECO:0000256" key="8">
    <source>
        <dbReference type="ARBA" id="ARBA00023012"/>
    </source>
</evidence>
<feature type="transmembrane region" description="Helical" evidence="10">
    <location>
        <begin position="70"/>
        <end position="88"/>
    </location>
</feature>
<organism evidence="12 13">
    <name type="scientific">Nonomuraea diastatica</name>
    <dbReference type="NCBI Taxonomy" id="1848329"/>
    <lineage>
        <taxon>Bacteria</taxon>
        <taxon>Bacillati</taxon>
        <taxon>Actinomycetota</taxon>
        <taxon>Actinomycetes</taxon>
        <taxon>Streptosporangiales</taxon>
        <taxon>Streptosporangiaceae</taxon>
        <taxon>Nonomuraea</taxon>
    </lineage>
</organism>
<dbReference type="InterPro" id="IPR050482">
    <property type="entry name" value="Sensor_HK_TwoCompSys"/>
</dbReference>
<dbReference type="Pfam" id="PF07730">
    <property type="entry name" value="HisKA_3"/>
    <property type="match status" value="1"/>
</dbReference>
<dbReference type="PANTHER" id="PTHR24421">
    <property type="entry name" value="NITRATE/NITRITE SENSOR PROTEIN NARX-RELATED"/>
    <property type="match status" value="1"/>
</dbReference>
<keyword evidence="7" id="KW-0067">ATP-binding</keyword>
<dbReference type="InterPro" id="IPR011712">
    <property type="entry name" value="Sig_transdc_His_kin_sub3_dim/P"/>
</dbReference>
<dbReference type="InterPro" id="IPR036890">
    <property type="entry name" value="HATPase_C_sf"/>
</dbReference>
<dbReference type="Proteomes" id="UP000294543">
    <property type="component" value="Unassembled WGS sequence"/>
</dbReference>
<feature type="region of interest" description="Disordered" evidence="9">
    <location>
        <begin position="254"/>
        <end position="273"/>
    </location>
</feature>
<keyword evidence="8" id="KW-0902">Two-component regulatory system</keyword>
<feature type="transmembrane region" description="Helical" evidence="10">
    <location>
        <begin position="44"/>
        <end position="63"/>
    </location>
</feature>
<evidence type="ECO:0000256" key="4">
    <source>
        <dbReference type="ARBA" id="ARBA00022679"/>
    </source>
</evidence>
<dbReference type="GO" id="GO:0016020">
    <property type="term" value="C:membrane"/>
    <property type="evidence" value="ECO:0007669"/>
    <property type="project" value="InterPro"/>
</dbReference>
<evidence type="ECO:0000256" key="2">
    <source>
        <dbReference type="ARBA" id="ARBA00012438"/>
    </source>
</evidence>
<dbReference type="PANTHER" id="PTHR24421:SF10">
    <property type="entry name" value="NITRATE_NITRITE SENSOR PROTEIN NARQ"/>
    <property type="match status" value="1"/>
</dbReference>
<feature type="domain" description="Signal transduction histidine kinase subgroup 3 dimerisation and phosphoacceptor" evidence="11">
    <location>
        <begin position="190"/>
        <end position="251"/>
    </location>
</feature>
<dbReference type="Gene3D" id="1.20.5.1930">
    <property type="match status" value="1"/>
</dbReference>
<keyword evidence="6 12" id="KW-0418">Kinase</keyword>
<keyword evidence="4" id="KW-0808">Transferase</keyword>
<reference evidence="12 13" key="1">
    <citation type="submission" date="2019-03" db="EMBL/GenBank/DDBJ databases">
        <title>Draft genome sequences of novel Actinobacteria.</title>
        <authorList>
            <person name="Sahin N."/>
            <person name="Ay H."/>
            <person name="Saygin H."/>
        </authorList>
    </citation>
    <scope>NUCLEOTIDE SEQUENCE [LARGE SCALE GENOMIC DNA]</scope>
    <source>
        <strain evidence="12 13">KC712</strain>
    </source>
</reference>
<keyword evidence="3" id="KW-0597">Phosphoprotein</keyword>
<keyword evidence="10" id="KW-0812">Transmembrane</keyword>
<dbReference type="EC" id="2.7.13.3" evidence="2"/>
<evidence type="ECO:0000256" key="5">
    <source>
        <dbReference type="ARBA" id="ARBA00022741"/>
    </source>
</evidence>
<comment type="catalytic activity">
    <reaction evidence="1">
        <text>ATP + protein L-histidine = ADP + protein N-phospho-L-histidine.</text>
        <dbReference type="EC" id="2.7.13.3"/>
    </reaction>
</comment>
<dbReference type="GO" id="GO:0046983">
    <property type="term" value="F:protein dimerization activity"/>
    <property type="evidence" value="ECO:0007669"/>
    <property type="project" value="InterPro"/>
</dbReference>
<gene>
    <name evidence="12" type="ORF">E1294_30735</name>
</gene>
<evidence type="ECO:0000256" key="3">
    <source>
        <dbReference type="ARBA" id="ARBA00022553"/>
    </source>
</evidence>
<proteinExistence type="predicted"/>
<evidence type="ECO:0000256" key="7">
    <source>
        <dbReference type="ARBA" id="ARBA00022840"/>
    </source>
</evidence>
<keyword evidence="10" id="KW-0472">Membrane</keyword>
<accession>A0A4R4WQ23</accession>
<sequence length="418" mass="44002">MGARHRLRRMNDSGHARVSVLAGAVCATLAVTLAAFVCTEPLSALGASVCVGAAVLAAILFHAHRSTTTTAVLTFTAASVSIGLTSLYSPPAGSAEGVATLAEASGLIVLILLSARFFPVRAGVVCCLLAGLATSVLVLRLTEITSVLEGLGMSLFGGALACAAVVAGAHGRRRHHVRERQAIQVRRSQRIELAKDLHDFLGHELSGILVQAQAAIAVAEDDPAQQGVALRGIEADALRALSTLDRTVRTLWGEGESESAHESTAQKNGVRPAAELRDLPELVHRFDDSGTAHTELNLEPGVEEIVTPEVGATIFRIVVEALTNVRKHAPDATTVKVRVASTWKSAISYVTVEVTSDRTSEPANPLTADSDGFGLIALRERVEVLGGTFSAGFVEPSRWHVKASFPREKVSWGPESSS</sequence>
<keyword evidence="10" id="KW-1133">Transmembrane helix</keyword>
<evidence type="ECO:0000259" key="11">
    <source>
        <dbReference type="Pfam" id="PF07730"/>
    </source>
</evidence>
<feature type="transmembrane region" description="Helical" evidence="10">
    <location>
        <begin position="120"/>
        <end position="139"/>
    </location>
</feature>
<dbReference type="SUPFAM" id="SSF55874">
    <property type="entry name" value="ATPase domain of HSP90 chaperone/DNA topoisomerase II/histidine kinase"/>
    <property type="match status" value="1"/>
</dbReference>
<dbReference type="CDD" id="cd16917">
    <property type="entry name" value="HATPase_UhpB-NarQ-NarX-like"/>
    <property type="match status" value="1"/>
</dbReference>
<evidence type="ECO:0000313" key="12">
    <source>
        <dbReference type="EMBL" id="TDD16610.1"/>
    </source>
</evidence>
<keyword evidence="13" id="KW-1185">Reference proteome</keyword>
<dbReference type="EMBL" id="SMKP01000102">
    <property type="protein sequence ID" value="TDD16610.1"/>
    <property type="molecule type" value="Genomic_DNA"/>
</dbReference>
<dbReference type="AlphaFoldDB" id="A0A4R4WQ23"/>
<evidence type="ECO:0000313" key="13">
    <source>
        <dbReference type="Proteomes" id="UP000294543"/>
    </source>
</evidence>
<evidence type="ECO:0000256" key="9">
    <source>
        <dbReference type="SAM" id="MobiDB-lite"/>
    </source>
</evidence>
<feature type="transmembrane region" description="Helical" evidence="10">
    <location>
        <begin position="151"/>
        <end position="171"/>
    </location>
</feature>
<dbReference type="Gene3D" id="3.30.565.10">
    <property type="entry name" value="Histidine kinase-like ATPase, C-terminal domain"/>
    <property type="match status" value="1"/>
</dbReference>
<dbReference type="OrthoDB" id="227596at2"/>
<dbReference type="GO" id="GO:0005524">
    <property type="term" value="F:ATP binding"/>
    <property type="evidence" value="ECO:0007669"/>
    <property type="project" value="UniProtKB-KW"/>
</dbReference>
<dbReference type="GO" id="GO:0000155">
    <property type="term" value="F:phosphorelay sensor kinase activity"/>
    <property type="evidence" value="ECO:0007669"/>
    <property type="project" value="InterPro"/>
</dbReference>
<evidence type="ECO:0000256" key="6">
    <source>
        <dbReference type="ARBA" id="ARBA00022777"/>
    </source>
</evidence>
<name>A0A4R4WQ23_9ACTN</name>
<evidence type="ECO:0000256" key="1">
    <source>
        <dbReference type="ARBA" id="ARBA00000085"/>
    </source>
</evidence>